<feature type="domain" description="DUF4488" evidence="2">
    <location>
        <begin position="30"/>
        <end position="137"/>
    </location>
</feature>
<evidence type="ECO:0000313" key="4">
    <source>
        <dbReference type="Proteomes" id="UP001325680"/>
    </source>
</evidence>
<protein>
    <submittedName>
        <fullName evidence="3">DUF4488 domain-containing protein</fullName>
    </submittedName>
</protein>
<dbReference type="RefSeq" id="WP_114790644.1">
    <property type="nucleotide sequence ID" value="NZ_CP139960.1"/>
</dbReference>
<gene>
    <name evidence="3" type="ORF">U0035_19695</name>
</gene>
<feature type="chain" id="PRO_5045348528" evidence="1">
    <location>
        <begin position="20"/>
        <end position="138"/>
    </location>
</feature>
<evidence type="ECO:0000313" key="3">
    <source>
        <dbReference type="EMBL" id="WQD37893.1"/>
    </source>
</evidence>
<accession>A0ABZ0W3P8</accession>
<proteinExistence type="predicted"/>
<dbReference type="Proteomes" id="UP001325680">
    <property type="component" value="Chromosome"/>
</dbReference>
<dbReference type="EMBL" id="CP139960">
    <property type="protein sequence ID" value="WQD37893.1"/>
    <property type="molecule type" value="Genomic_DNA"/>
</dbReference>
<evidence type="ECO:0000259" key="2">
    <source>
        <dbReference type="Pfam" id="PF14869"/>
    </source>
</evidence>
<feature type="signal peptide" evidence="1">
    <location>
        <begin position="1"/>
        <end position="19"/>
    </location>
</feature>
<evidence type="ECO:0000256" key="1">
    <source>
        <dbReference type="SAM" id="SignalP"/>
    </source>
</evidence>
<keyword evidence="1" id="KW-0732">Signal</keyword>
<dbReference type="Pfam" id="PF14869">
    <property type="entry name" value="DUF4488"/>
    <property type="match status" value="1"/>
</dbReference>
<keyword evidence="4" id="KW-1185">Reference proteome</keyword>
<name>A0ABZ0W3P8_9BACT</name>
<dbReference type="InterPro" id="IPR027991">
    <property type="entry name" value="DUF4488"/>
</dbReference>
<dbReference type="Gene3D" id="2.40.128.490">
    <property type="entry name" value="Uncharacterised protein PF14869, DUF4488"/>
    <property type="match status" value="1"/>
</dbReference>
<reference evidence="3 4" key="1">
    <citation type="submission" date="2023-12" db="EMBL/GenBank/DDBJ databases">
        <title>Genome sequencing and assembly of bacterial species from a model synthetic community.</title>
        <authorList>
            <person name="Hogle S.L."/>
        </authorList>
    </citation>
    <scope>NUCLEOTIDE SEQUENCE [LARGE SCALE GENOMIC DNA]</scope>
    <source>
        <strain evidence="3 4">HAMBI_3031</strain>
    </source>
</reference>
<sequence length="138" mass="15597">MKHVFLASLCLAAHLFVSAQKISTKLELFDGTWQVTMQSLPGEPGKFAPPKTNDFKVYDGVGNFSHIIYVNNKYVELSKGTIEFTSDSTYTEKLEKHLAVPASVKEGKIVFRFLDADTFLMKWSLNNLSGQEVYKRVK</sequence>
<organism evidence="3 4">
    <name type="scientific">Niabella yanshanensis</name>
    <dbReference type="NCBI Taxonomy" id="577386"/>
    <lineage>
        <taxon>Bacteria</taxon>
        <taxon>Pseudomonadati</taxon>
        <taxon>Bacteroidota</taxon>
        <taxon>Chitinophagia</taxon>
        <taxon>Chitinophagales</taxon>
        <taxon>Chitinophagaceae</taxon>
        <taxon>Niabella</taxon>
    </lineage>
</organism>